<gene>
    <name evidence="4" type="ORF">CR152_25325</name>
</gene>
<keyword evidence="2" id="KW-0012">Acyltransferase</keyword>
<dbReference type="OrthoDB" id="9799296at2"/>
<dbReference type="InterPro" id="IPR050832">
    <property type="entry name" value="Bact_Acetyltransf"/>
</dbReference>
<accession>A0A2D2DR48</accession>
<dbReference type="Pfam" id="PF00583">
    <property type="entry name" value="Acetyltransf_1"/>
    <property type="match status" value="1"/>
</dbReference>
<keyword evidence="1 4" id="KW-0808">Transferase</keyword>
<organism evidence="4 5">
    <name type="scientific">Massilia violaceinigra</name>
    <dbReference type="NCBI Taxonomy" id="2045208"/>
    <lineage>
        <taxon>Bacteria</taxon>
        <taxon>Pseudomonadati</taxon>
        <taxon>Pseudomonadota</taxon>
        <taxon>Betaproteobacteria</taxon>
        <taxon>Burkholderiales</taxon>
        <taxon>Oxalobacteraceae</taxon>
        <taxon>Telluria group</taxon>
        <taxon>Massilia</taxon>
    </lineage>
</organism>
<dbReference type="InterPro" id="IPR016181">
    <property type="entry name" value="Acyl_CoA_acyltransferase"/>
</dbReference>
<evidence type="ECO:0000259" key="3">
    <source>
        <dbReference type="PROSITE" id="PS51186"/>
    </source>
</evidence>
<dbReference type="RefSeq" id="WP_099879634.1">
    <property type="nucleotide sequence ID" value="NZ_CP024608.1"/>
</dbReference>
<proteinExistence type="predicted"/>
<dbReference type="CDD" id="cd04301">
    <property type="entry name" value="NAT_SF"/>
    <property type="match status" value="1"/>
</dbReference>
<dbReference type="KEGG" id="mass:CR152_25325"/>
<evidence type="ECO:0000256" key="1">
    <source>
        <dbReference type="ARBA" id="ARBA00022679"/>
    </source>
</evidence>
<dbReference type="AlphaFoldDB" id="A0A2D2DR48"/>
<protein>
    <submittedName>
        <fullName evidence="4">GNAT family N-acetyltransferase</fullName>
    </submittedName>
</protein>
<name>A0A2D2DR48_9BURK</name>
<dbReference type="GO" id="GO:0016747">
    <property type="term" value="F:acyltransferase activity, transferring groups other than amino-acyl groups"/>
    <property type="evidence" value="ECO:0007669"/>
    <property type="project" value="InterPro"/>
</dbReference>
<dbReference type="Proteomes" id="UP000229897">
    <property type="component" value="Chromosome"/>
</dbReference>
<evidence type="ECO:0000313" key="4">
    <source>
        <dbReference type="EMBL" id="ATQ77452.1"/>
    </source>
</evidence>
<dbReference type="EMBL" id="CP024608">
    <property type="protein sequence ID" value="ATQ77452.1"/>
    <property type="molecule type" value="Genomic_DNA"/>
</dbReference>
<evidence type="ECO:0000313" key="5">
    <source>
        <dbReference type="Proteomes" id="UP000229897"/>
    </source>
</evidence>
<evidence type="ECO:0000256" key="2">
    <source>
        <dbReference type="ARBA" id="ARBA00023315"/>
    </source>
</evidence>
<dbReference type="InterPro" id="IPR000182">
    <property type="entry name" value="GNAT_dom"/>
</dbReference>
<feature type="domain" description="N-acetyltransferase" evidence="3">
    <location>
        <begin position="2"/>
        <end position="176"/>
    </location>
</feature>
<dbReference type="Gene3D" id="3.40.630.30">
    <property type="match status" value="1"/>
</dbReference>
<dbReference type="PANTHER" id="PTHR43877">
    <property type="entry name" value="AMINOALKYLPHOSPHONATE N-ACETYLTRANSFERASE-RELATED-RELATED"/>
    <property type="match status" value="1"/>
</dbReference>
<keyword evidence="5" id="KW-1185">Reference proteome</keyword>
<dbReference type="PROSITE" id="PS51186">
    <property type="entry name" value="GNAT"/>
    <property type="match status" value="1"/>
</dbReference>
<sequence>MFTIRLARLSEKPQLDALIERSGIGLAAGFYTPQEAAAVTREVFGVDSALVEDGTYFAIEDGNTVVACGGWSRRATDFGGDGAKHGNDRLLDPATEPARIRAFFVDPAMARKGLGSMLLRHCVDAAAQAGFRSLELVSTMPGEPLYRAHGFAAIEPIALPLPGGEVIRLTRMGRSL</sequence>
<reference evidence="4" key="1">
    <citation type="submission" date="2017-10" db="EMBL/GenBank/DDBJ databases">
        <title>Massilia psychrophilum sp. nov., a novel purple-pigmented bacterium isolated from Tianshan glacier, Xinjiang Municipality, China.</title>
        <authorList>
            <person name="Wang H."/>
        </authorList>
    </citation>
    <scope>NUCLEOTIDE SEQUENCE [LARGE SCALE GENOMIC DNA]</scope>
    <source>
        <strain evidence="4">B2</strain>
    </source>
</reference>
<dbReference type="PANTHER" id="PTHR43877:SF1">
    <property type="entry name" value="ACETYLTRANSFERASE"/>
    <property type="match status" value="1"/>
</dbReference>
<dbReference type="SUPFAM" id="SSF55729">
    <property type="entry name" value="Acyl-CoA N-acyltransferases (Nat)"/>
    <property type="match status" value="1"/>
</dbReference>